<evidence type="ECO:0000259" key="6">
    <source>
        <dbReference type="PROSITE" id="PS50983"/>
    </source>
</evidence>
<evidence type="ECO:0000259" key="5">
    <source>
        <dbReference type="PROSITE" id="PS01124"/>
    </source>
</evidence>
<dbReference type="GO" id="GO:0003700">
    <property type="term" value="F:DNA-binding transcription factor activity"/>
    <property type="evidence" value="ECO:0007669"/>
    <property type="project" value="InterPro"/>
</dbReference>
<name>A0A168PEZ6_9BACL</name>
<organism evidence="7 8">
    <name type="scientific">Paenibacillus glacialis</name>
    <dbReference type="NCBI Taxonomy" id="494026"/>
    <lineage>
        <taxon>Bacteria</taxon>
        <taxon>Bacillati</taxon>
        <taxon>Bacillota</taxon>
        <taxon>Bacilli</taxon>
        <taxon>Bacillales</taxon>
        <taxon>Paenibacillaceae</taxon>
        <taxon>Paenibacillus</taxon>
    </lineage>
</organism>
<dbReference type="Gene3D" id="1.10.10.60">
    <property type="entry name" value="Homeodomain-like"/>
    <property type="match status" value="2"/>
</dbReference>
<dbReference type="InterPro" id="IPR020449">
    <property type="entry name" value="Tscrpt_reg_AraC-type_HTH"/>
</dbReference>
<evidence type="ECO:0000313" key="7">
    <source>
        <dbReference type="EMBL" id="OAB46698.1"/>
    </source>
</evidence>
<evidence type="ECO:0000256" key="3">
    <source>
        <dbReference type="ARBA" id="ARBA00023163"/>
    </source>
</evidence>
<proteinExistence type="predicted"/>
<dbReference type="AlphaFoldDB" id="A0A168PEZ6"/>
<sequence>MSIEVASSCCPSIIYMMTGIRYLQLDVLTSEEFIGAEEYMLFAVTDGIAEIDTGHGTQEIVRASLAIVEPDQAIHIHTYKNSISFYVITFKAIRIPDLNTSEHKQQQAIFPYKGIWNRVPFARCIDLLEEIYLHSHDKEEFMRFFNHVRFEEFLRYVLQQNSSLAPVRDLKSAVKSSIDYLSDNYAEQVTVAQLAADVDVFPWQYSQMFKELTGQIPLSFVNKLRIDHAKQLLLKTEDRIHEIAQYVGFNNEFYFNRRFKKSVGVAPGQYRKQQRSTVRVVSLYMEDLLITLGVIPVVQWSHPGWGRQEYLGLKHVPTFNVLQDSYESLSEYEPDLIIARRSDYELRTNQYEQCKKFLDTDVIIHDDMDWHSTLRTLAERLERVDQAEYAIQQYEDKVSRARKLLSGSMRNRTYVFLRIAADCISVDQKYTKPFLWKDLGITPHPMVQALTHEAGRQGVTWEWLNGLDADYIFFAFDKWHEHVAGSERQQIDHPMWQTIPAVRNRRAFEVDFMTWMNQGQLLANSKKIDDVLRMVAH</sequence>
<dbReference type="GO" id="GO:0043565">
    <property type="term" value="F:sequence-specific DNA binding"/>
    <property type="evidence" value="ECO:0007669"/>
    <property type="project" value="InterPro"/>
</dbReference>
<dbReference type="InterPro" id="IPR018062">
    <property type="entry name" value="HTH_AraC-typ_CS"/>
</dbReference>
<keyword evidence="3" id="KW-0804">Transcription</keyword>
<dbReference type="SUPFAM" id="SSF46689">
    <property type="entry name" value="Homeodomain-like"/>
    <property type="match status" value="1"/>
</dbReference>
<dbReference type="InterPro" id="IPR018060">
    <property type="entry name" value="HTH_AraC"/>
</dbReference>
<dbReference type="STRING" id="494026.PGLA_00275"/>
<dbReference type="InterPro" id="IPR002491">
    <property type="entry name" value="ABC_transptr_periplasmic_BD"/>
</dbReference>
<evidence type="ECO:0000256" key="1">
    <source>
        <dbReference type="ARBA" id="ARBA00023015"/>
    </source>
</evidence>
<comment type="caution">
    <text evidence="7">The sequence shown here is derived from an EMBL/GenBank/DDBJ whole genome shotgun (WGS) entry which is preliminary data.</text>
</comment>
<dbReference type="PROSITE" id="PS00041">
    <property type="entry name" value="HTH_ARAC_FAMILY_1"/>
    <property type="match status" value="1"/>
</dbReference>
<dbReference type="PROSITE" id="PS50983">
    <property type="entry name" value="FE_B12_PBP"/>
    <property type="match status" value="1"/>
</dbReference>
<dbReference type="EMBL" id="LVJH01000001">
    <property type="protein sequence ID" value="OAB46698.1"/>
    <property type="molecule type" value="Genomic_DNA"/>
</dbReference>
<dbReference type="PRINTS" id="PR00032">
    <property type="entry name" value="HTHARAC"/>
</dbReference>
<keyword evidence="2" id="KW-0238">DNA-binding</keyword>
<keyword evidence="1" id="KW-0805">Transcription regulation</keyword>
<feature type="coiled-coil region" evidence="4">
    <location>
        <begin position="377"/>
        <end position="404"/>
    </location>
</feature>
<evidence type="ECO:0008006" key="9">
    <source>
        <dbReference type="Google" id="ProtNLM"/>
    </source>
</evidence>
<dbReference type="Proteomes" id="UP000076967">
    <property type="component" value="Unassembled WGS sequence"/>
</dbReference>
<dbReference type="SMART" id="SM00342">
    <property type="entry name" value="HTH_ARAC"/>
    <property type="match status" value="1"/>
</dbReference>
<keyword evidence="8" id="KW-1185">Reference proteome</keyword>
<reference evidence="7 8" key="1">
    <citation type="submission" date="2016-03" db="EMBL/GenBank/DDBJ databases">
        <title>Draft genome sequence of Paenibacillus glacialis DSM 22343.</title>
        <authorList>
            <person name="Shin S.-K."/>
            <person name="Yi H."/>
        </authorList>
    </citation>
    <scope>NUCLEOTIDE SEQUENCE [LARGE SCALE GENOMIC DNA]</scope>
    <source>
        <strain evidence="7 8">DSM 22343</strain>
    </source>
</reference>
<accession>A0A168PEZ6</accession>
<dbReference type="InterPro" id="IPR009057">
    <property type="entry name" value="Homeodomain-like_sf"/>
</dbReference>
<dbReference type="Pfam" id="PF12833">
    <property type="entry name" value="HTH_18"/>
    <property type="match status" value="1"/>
</dbReference>
<dbReference type="Gene3D" id="3.40.50.1980">
    <property type="entry name" value="Nitrogenase molybdenum iron protein domain"/>
    <property type="match status" value="2"/>
</dbReference>
<keyword evidence="4" id="KW-0175">Coiled coil</keyword>
<dbReference type="SUPFAM" id="SSF53807">
    <property type="entry name" value="Helical backbone' metal receptor"/>
    <property type="match status" value="1"/>
</dbReference>
<dbReference type="Pfam" id="PF01497">
    <property type="entry name" value="Peripla_BP_2"/>
    <property type="match status" value="1"/>
</dbReference>
<dbReference type="PANTHER" id="PTHR43280">
    <property type="entry name" value="ARAC-FAMILY TRANSCRIPTIONAL REGULATOR"/>
    <property type="match status" value="1"/>
</dbReference>
<gene>
    <name evidence="7" type="ORF">PGLA_00275</name>
</gene>
<protein>
    <recommendedName>
        <fullName evidence="9">AraC family transcriptional regulator</fullName>
    </recommendedName>
</protein>
<feature type="domain" description="Fe/B12 periplasmic-binding" evidence="6">
    <location>
        <begin position="277"/>
        <end position="537"/>
    </location>
</feature>
<dbReference type="PROSITE" id="PS01124">
    <property type="entry name" value="HTH_ARAC_FAMILY_2"/>
    <property type="match status" value="1"/>
</dbReference>
<dbReference type="PANTHER" id="PTHR43280:SF2">
    <property type="entry name" value="HTH-TYPE TRANSCRIPTIONAL REGULATOR EXSA"/>
    <property type="match status" value="1"/>
</dbReference>
<feature type="domain" description="HTH araC/xylS-type" evidence="5">
    <location>
        <begin position="175"/>
        <end position="273"/>
    </location>
</feature>
<evidence type="ECO:0000256" key="4">
    <source>
        <dbReference type="SAM" id="Coils"/>
    </source>
</evidence>
<evidence type="ECO:0000256" key="2">
    <source>
        <dbReference type="ARBA" id="ARBA00023125"/>
    </source>
</evidence>
<evidence type="ECO:0000313" key="8">
    <source>
        <dbReference type="Proteomes" id="UP000076967"/>
    </source>
</evidence>